<keyword evidence="8" id="KW-0067">ATP-binding</keyword>
<dbReference type="NCBIfam" id="TIGR01587">
    <property type="entry name" value="cas3_core"/>
    <property type="match status" value="1"/>
</dbReference>
<dbReference type="InterPro" id="IPR054712">
    <property type="entry name" value="Cas3-like_dom"/>
</dbReference>
<dbReference type="InterPro" id="IPR038257">
    <property type="entry name" value="CRISPR-assoc_Cas3_HD_sf"/>
</dbReference>
<dbReference type="GO" id="GO:0051607">
    <property type="term" value="P:defense response to virus"/>
    <property type="evidence" value="ECO:0007669"/>
    <property type="project" value="UniProtKB-KW"/>
</dbReference>
<dbReference type="GO" id="GO:0005524">
    <property type="term" value="F:ATP binding"/>
    <property type="evidence" value="ECO:0007669"/>
    <property type="project" value="UniProtKB-KW"/>
</dbReference>
<dbReference type="GO" id="GO:0046872">
    <property type="term" value="F:metal ion binding"/>
    <property type="evidence" value="ECO:0007669"/>
    <property type="project" value="UniProtKB-KW"/>
</dbReference>
<dbReference type="Pfam" id="PF18019">
    <property type="entry name" value="Cas3_HD"/>
    <property type="match status" value="1"/>
</dbReference>
<evidence type="ECO:0000256" key="2">
    <source>
        <dbReference type="ARBA" id="ARBA00009046"/>
    </source>
</evidence>
<dbReference type="Gene3D" id="1.10.3210.30">
    <property type="match status" value="1"/>
</dbReference>
<comment type="caution">
    <text evidence="11">The sequence shown here is derived from an EMBL/GenBank/DDBJ whole genome shotgun (WGS) entry which is preliminary data.</text>
</comment>
<evidence type="ECO:0000256" key="8">
    <source>
        <dbReference type="ARBA" id="ARBA00022840"/>
    </source>
</evidence>
<comment type="similarity">
    <text evidence="1">In the N-terminal section; belongs to the CRISPR-associated nuclease Cas3-HD family.</text>
</comment>
<evidence type="ECO:0000256" key="5">
    <source>
        <dbReference type="ARBA" id="ARBA00022741"/>
    </source>
</evidence>
<gene>
    <name evidence="11" type="ORF">C7443_10138</name>
</gene>
<evidence type="ECO:0000256" key="4">
    <source>
        <dbReference type="ARBA" id="ARBA00022723"/>
    </source>
</evidence>
<evidence type="ECO:0000256" key="9">
    <source>
        <dbReference type="ARBA" id="ARBA00023118"/>
    </source>
</evidence>
<organism evidence="11 12">
    <name type="scientific">Plasticicumulans acidivorans</name>
    <dbReference type="NCBI Taxonomy" id="886464"/>
    <lineage>
        <taxon>Bacteria</taxon>
        <taxon>Pseudomonadati</taxon>
        <taxon>Pseudomonadota</taxon>
        <taxon>Gammaproteobacteria</taxon>
        <taxon>Candidatus Competibacteraceae</taxon>
        <taxon>Plasticicumulans</taxon>
    </lineage>
</organism>
<reference evidence="11 12" key="1">
    <citation type="submission" date="2018-05" db="EMBL/GenBank/DDBJ databases">
        <title>Genomic Encyclopedia of Type Strains, Phase IV (KMG-IV): sequencing the most valuable type-strain genomes for metagenomic binning, comparative biology and taxonomic classification.</title>
        <authorList>
            <person name="Goeker M."/>
        </authorList>
    </citation>
    <scope>NUCLEOTIDE SEQUENCE [LARGE SCALE GENOMIC DNA]</scope>
    <source>
        <strain evidence="11 12">DSM 23606</strain>
    </source>
</reference>
<dbReference type="Proteomes" id="UP000246569">
    <property type="component" value="Unassembled WGS sequence"/>
</dbReference>
<dbReference type="SUPFAM" id="SSF52540">
    <property type="entry name" value="P-loop containing nucleoside triphosphate hydrolases"/>
    <property type="match status" value="1"/>
</dbReference>
<sequence>MYTAGAGYWGKTRAAWHLLPYHCLDVAAVGREYLLRHPRLCRFLAQALGLPEPVFIAWFSFFLALHDIGKFAETFQAQRSDVLRQLQAERPPLSKTSPQRHDSLGYLLWSDLLRARLRRGDWLQLTASTQRGRIVNGLDAWAAAVTGHHGQPPQVAGARVDAFSEADQQAALAFVDELAALLLAGLDAVEVADAKAFADASRRLSWWLAGITVLADWIGSNTRWFDFCDDPAYGLARYWQRACRQAAEAVAECGVLPAASAAEQTLATLFPQLPAAGASPLQQCAATLTLGDGPQLFVLEDVTGAGKTEAALLLAQRLMAAGRADGLYFALPTMATATAMYARLGRVYARLFAPGERPSLVLAHGMRDLDPQFRASILAPAAAEDDYGAGALEAASVRCRAWLADSRKKALLAQVGAGTIDQGLLGVLPTRHQSLRLLGLFGKVLICDEVHASEPYVHRLLQSLLRFHAAAGGSAILLSATLPTQMRAELMRAWAEGGGRELRLPTQPGAYPLLTQAGVGERALATRAAVARRVAVRRLDSIEQVIASLRAAAAAGRCACWIRNSVADAREAFAALAAAGVESLTLFHARFSVADRQRIEQAVVARFGYDGAAAGRAGQIVIATQVVEQSLDLDFDVLVSDLAPIDALIQRAGRLCRHRRDEHGALRAAADPQPDARGEPCLWLYGPAPRSDVDADWLRRLLPRAARVYPNHRQLWLGAHELERRGGFAMPDDARALIETVYGDGAEAPGVLDQSDIDADGARHAATTQAQLNALDPGQGYQHDGFTWADERLTPTRLGEAETLLRLAVLRDGEWCPLHAGVAGWERSQVRVLARYAKARAALDGADETAAQQAEAALPDRGRWSVLLPLYPGAAGRWHGEVLDAAGRRRTLHYDVRLGLWRDEEQEKDETS</sequence>
<dbReference type="PANTHER" id="PTHR47963:SF9">
    <property type="entry name" value="CRISPR-ASSOCIATED ENDONUCLEASE_HELICASE CAS3"/>
    <property type="match status" value="1"/>
</dbReference>
<dbReference type="NCBIfam" id="TIGR01596">
    <property type="entry name" value="cas3_HD"/>
    <property type="match status" value="1"/>
</dbReference>
<dbReference type="GO" id="GO:0003724">
    <property type="term" value="F:RNA helicase activity"/>
    <property type="evidence" value="ECO:0007669"/>
    <property type="project" value="TreeGrafter"/>
</dbReference>
<keyword evidence="4" id="KW-0479">Metal-binding</keyword>
<dbReference type="CDD" id="cd09641">
    <property type="entry name" value="Cas3''_I"/>
    <property type="match status" value="1"/>
</dbReference>
<dbReference type="GO" id="GO:0003723">
    <property type="term" value="F:RNA binding"/>
    <property type="evidence" value="ECO:0007669"/>
    <property type="project" value="TreeGrafter"/>
</dbReference>
<dbReference type="Pfam" id="PF22590">
    <property type="entry name" value="Cas3-like_C_2"/>
    <property type="match status" value="1"/>
</dbReference>
<evidence type="ECO:0000313" key="11">
    <source>
        <dbReference type="EMBL" id="PWV65555.1"/>
    </source>
</evidence>
<dbReference type="Gene3D" id="3.40.50.300">
    <property type="entry name" value="P-loop containing nucleotide triphosphate hydrolases"/>
    <property type="match status" value="2"/>
</dbReference>
<dbReference type="InterPro" id="IPR027417">
    <property type="entry name" value="P-loop_NTPase"/>
</dbReference>
<feature type="domain" description="HD Cas3-type" evidence="10">
    <location>
        <begin position="12"/>
        <end position="218"/>
    </location>
</feature>
<evidence type="ECO:0000313" key="12">
    <source>
        <dbReference type="Proteomes" id="UP000246569"/>
    </source>
</evidence>
<dbReference type="PROSITE" id="PS51643">
    <property type="entry name" value="HD_CAS3"/>
    <property type="match status" value="1"/>
</dbReference>
<name>A0A317MZA3_9GAMM</name>
<evidence type="ECO:0000256" key="1">
    <source>
        <dbReference type="ARBA" id="ARBA00006847"/>
    </source>
</evidence>
<dbReference type="InterPro" id="IPR050547">
    <property type="entry name" value="DEAD_box_RNA_helicases"/>
</dbReference>
<evidence type="ECO:0000256" key="6">
    <source>
        <dbReference type="ARBA" id="ARBA00022801"/>
    </source>
</evidence>
<dbReference type="PANTHER" id="PTHR47963">
    <property type="entry name" value="DEAD-BOX ATP-DEPENDENT RNA HELICASE 47, MITOCHONDRIAL"/>
    <property type="match status" value="1"/>
</dbReference>
<dbReference type="InterPro" id="IPR006474">
    <property type="entry name" value="Helicase_Cas3_CRISPR-ass_core"/>
</dbReference>
<dbReference type="InterPro" id="IPR006483">
    <property type="entry name" value="CRISPR-assoc_Cas3_HD"/>
</dbReference>
<dbReference type="AlphaFoldDB" id="A0A317MZA3"/>
<evidence type="ECO:0000256" key="7">
    <source>
        <dbReference type="ARBA" id="ARBA00022806"/>
    </source>
</evidence>
<dbReference type="GO" id="GO:0016787">
    <property type="term" value="F:hydrolase activity"/>
    <property type="evidence" value="ECO:0007669"/>
    <property type="project" value="UniProtKB-KW"/>
</dbReference>
<dbReference type="EMBL" id="QGTJ01000001">
    <property type="protein sequence ID" value="PWV65555.1"/>
    <property type="molecule type" value="Genomic_DNA"/>
</dbReference>
<keyword evidence="7" id="KW-0347">Helicase</keyword>
<proteinExistence type="inferred from homology"/>
<dbReference type="GO" id="GO:0004518">
    <property type="term" value="F:nuclease activity"/>
    <property type="evidence" value="ECO:0007669"/>
    <property type="project" value="UniProtKB-KW"/>
</dbReference>
<keyword evidence="6" id="KW-0378">Hydrolase</keyword>
<dbReference type="RefSeq" id="WP_170123421.1">
    <property type="nucleotide sequence ID" value="NZ_QGTJ01000001.1"/>
</dbReference>
<protein>
    <submittedName>
        <fullName evidence="11">CRISPR-associated Cas3 family helicase</fullName>
    </submittedName>
</protein>
<keyword evidence="3" id="KW-0540">Nuclease</keyword>
<evidence type="ECO:0000256" key="3">
    <source>
        <dbReference type="ARBA" id="ARBA00022722"/>
    </source>
</evidence>
<keyword evidence="5" id="KW-0547">Nucleotide-binding</keyword>
<accession>A0A317MZA3</accession>
<keyword evidence="9" id="KW-0051">Antiviral defense</keyword>
<keyword evidence="12" id="KW-1185">Reference proteome</keyword>
<evidence type="ECO:0000259" key="10">
    <source>
        <dbReference type="PROSITE" id="PS51643"/>
    </source>
</evidence>
<comment type="similarity">
    <text evidence="2">In the central section; belongs to the CRISPR-associated helicase Cas3 family.</text>
</comment>